<feature type="compositionally biased region" description="Basic and acidic residues" evidence="2">
    <location>
        <begin position="1"/>
        <end position="17"/>
    </location>
</feature>
<evidence type="ECO:0000313" key="4">
    <source>
        <dbReference type="EMBL" id="KAJ4849785.1"/>
    </source>
</evidence>
<dbReference type="AlphaFoldDB" id="A0A9Q0GIU6"/>
<reference evidence="4" key="1">
    <citation type="submission" date="2022-02" db="EMBL/GenBank/DDBJ databases">
        <authorList>
            <person name="Henning P.M."/>
            <person name="McCubbin A.G."/>
            <person name="Shore J.S."/>
        </authorList>
    </citation>
    <scope>NUCLEOTIDE SEQUENCE</scope>
    <source>
        <strain evidence="4">F60SS</strain>
        <tissue evidence="4">Leaves</tissue>
    </source>
</reference>
<proteinExistence type="predicted"/>
<evidence type="ECO:0000256" key="2">
    <source>
        <dbReference type="SAM" id="MobiDB-lite"/>
    </source>
</evidence>
<dbReference type="InterPro" id="IPR043312">
    <property type="entry name" value="AtBBR-like"/>
</dbReference>
<dbReference type="InterPro" id="IPR013083">
    <property type="entry name" value="Znf_RING/FYVE/PHD"/>
</dbReference>
<dbReference type="PROSITE" id="PS50089">
    <property type="entry name" value="ZF_RING_2"/>
    <property type="match status" value="1"/>
</dbReference>
<evidence type="ECO:0000259" key="3">
    <source>
        <dbReference type="PROSITE" id="PS50089"/>
    </source>
</evidence>
<dbReference type="InterPro" id="IPR001841">
    <property type="entry name" value="Znf_RING"/>
</dbReference>
<comment type="caution">
    <text evidence="4">The sequence shown here is derived from an EMBL/GenBank/DDBJ whole genome shotgun (WGS) entry which is preliminary data.</text>
</comment>
<keyword evidence="1" id="KW-0863">Zinc-finger</keyword>
<protein>
    <recommendedName>
        <fullName evidence="3">RING-type domain-containing protein</fullName>
    </recommendedName>
</protein>
<dbReference type="PANTHER" id="PTHR47530:SF4">
    <property type="entry name" value="E3 UBIQUITIN LIGASE BIG BROTHER-RELATED"/>
    <property type="match status" value="1"/>
</dbReference>
<dbReference type="EMBL" id="JAKUCV010000495">
    <property type="protein sequence ID" value="KAJ4849785.1"/>
    <property type="molecule type" value="Genomic_DNA"/>
</dbReference>
<dbReference type="GO" id="GO:0008270">
    <property type="term" value="F:zinc ion binding"/>
    <property type="evidence" value="ECO:0007669"/>
    <property type="project" value="UniProtKB-KW"/>
</dbReference>
<dbReference type="SUPFAM" id="SSF57850">
    <property type="entry name" value="RING/U-box"/>
    <property type="match status" value="1"/>
</dbReference>
<dbReference type="Proteomes" id="UP001141552">
    <property type="component" value="Unassembled WGS sequence"/>
</dbReference>
<gene>
    <name evidence="4" type="ORF">Tsubulata_039096</name>
</gene>
<keyword evidence="5" id="KW-1185">Reference proteome</keyword>
<feature type="region of interest" description="Disordered" evidence="2">
    <location>
        <begin position="49"/>
        <end position="75"/>
    </location>
</feature>
<dbReference type="PANTHER" id="PTHR47530">
    <property type="entry name" value="E3 UBIQUITIN LIGASE BIG BROTHER-RELATED"/>
    <property type="match status" value="1"/>
</dbReference>
<sequence>MDGEERKQPIHNDERKQAPRRLPHPLLEEVHSDFAMAMTLQEQQRAFIALTSLESESESESDEEGSNSDANDYEFFETHDFEAELDFLQEGEEEDSYSDEDEEMEMEEDDIDPDQLTYEELIALGEFIGQEHKGLPINEIPALLHPCKYQPLETKTSIHLCVICQIEYQGGESVVALPCHHPYHSQCITQWLQVNKICPICSVEVSSVPAPR</sequence>
<feature type="compositionally biased region" description="Acidic residues" evidence="2">
    <location>
        <begin position="55"/>
        <end position="75"/>
    </location>
</feature>
<dbReference type="SMART" id="SM00184">
    <property type="entry name" value="RING"/>
    <property type="match status" value="1"/>
</dbReference>
<keyword evidence="1" id="KW-0479">Metal-binding</keyword>
<accession>A0A9Q0GIU6</accession>
<dbReference type="Gene3D" id="3.30.40.10">
    <property type="entry name" value="Zinc/RING finger domain, C3HC4 (zinc finger)"/>
    <property type="match status" value="1"/>
</dbReference>
<dbReference type="Pfam" id="PF13639">
    <property type="entry name" value="zf-RING_2"/>
    <property type="match status" value="1"/>
</dbReference>
<keyword evidence="1" id="KW-0862">Zinc</keyword>
<feature type="region of interest" description="Disordered" evidence="2">
    <location>
        <begin position="1"/>
        <end position="26"/>
    </location>
</feature>
<feature type="domain" description="RING-type" evidence="3">
    <location>
        <begin position="161"/>
        <end position="202"/>
    </location>
</feature>
<evidence type="ECO:0000256" key="1">
    <source>
        <dbReference type="PROSITE-ProRule" id="PRU00175"/>
    </source>
</evidence>
<dbReference type="OrthoDB" id="8062037at2759"/>
<organism evidence="4 5">
    <name type="scientific">Turnera subulata</name>
    <dbReference type="NCBI Taxonomy" id="218843"/>
    <lineage>
        <taxon>Eukaryota</taxon>
        <taxon>Viridiplantae</taxon>
        <taxon>Streptophyta</taxon>
        <taxon>Embryophyta</taxon>
        <taxon>Tracheophyta</taxon>
        <taxon>Spermatophyta</taxon>
        <taxon>Magnoliopsida</taxon>
        <taxon>eudicotyledons</taxon>
        <taxon>Gunneridae</taxon>
        <taxon>Pentapetalae</taxon>
        <taxon>rosids</taxon>
        <taxon>fabids</taxon>
        <taxon>Malpighiales</taxon>
        <taxon>Passifloraceae</taxon>
        <taxon>Turnera</taxon>
    </lineage>
</organism>
<name>A0A9Q0GIU6_9ROSI</name>
<evidence type="ECO:0000313" key="5">
    <source>
        <dbReference type="Proteomes" id="UP001141552"/>
    </source>
</evidence>
<reference evidence="4" key="2">
    <citation type="journal article" date="2023" name="Plants (Basel)">
        <title>Annotation of the Turnera subulata (Passifloraceae) Draft Genome Reveals the S-Locus Evolved after the Divergence of Turneroideae from Passifloroideae in a Stepwise Manner.</title>
        <authorList>
            <person name="Henning P.M."/>
            <person name="Roalson E.H."/>
            <person name="Mir W."/>
            <person name="McCubbin A.G."/>
            <person name="Shore J.S."/>
        </authorList>
    </citation>
    <scope>NUCLEOTIDE SEQUENCE</scope>
    <source>
        <strain evidence="4">F60SS</strain>
    </source>
</reference>